<organism evidence="1 2">
    <name type="scientific">Paramecium sonneborni</name>
    <dbReference type="NCBI Taxonomy" id="65129"/>
    <lineage>
        <taxon>Eukaryota</taxon>
        <taxon>Sar</taxon>
        <taxon>Alveolata</taxon>
        <taxon>Ciliophora</taxon>
        <taxon>Intramacronucleata</taxon>
        <taxon>Oligohymenophorea</taxon>
        <taxon>Peniculida</taxon>
        <taxon>Parameciidae</taxon>
        <taxon>Paramecium</taxon>
    </lineage>
</organism>
<sequence>MDKQCELTKSEINTFNIKSLLIQNIQNSLNGQVNMEIINKKLEGGELFGKVKLQLVLEEHTQMMEKKQGQWHELYQNYSKKFQVCEFGEYLNDQRIKQWKYSLGNEEIGGGLYDDQGKQGQWIELANNFQVQI</sequence>
<protein>
    <submittedName>
        <fullName evidence="1">Uncharacterized protein</fullName>
    </submittedName>
</protein>
<reference evidence="1" key="1">
    <citation type="submission" date="2021-01" db="EMBL/GenBank/DDBJ databases">
        <authorList>
            <consortium name="Genoscope - CEA"/>
            <person name="William W."/>
        </authorList>
    </citation>
    <scope>NUCLEOTIDE SEQUENCE</scope>
</reference>
<accession>A0A8S1R8Q5</accession>
<dbReference type="EMBL" id="CAJJDN010000143">
    <property type="protein sequence ID" value="CAD8123140.1"/>
    <property type="molecule type" value="Genomic_DNA"/>
</dbReference>
<evidence type="ECO:0000313" key="1">
    <source>
        <dbReference type="EMBL" id="CAD8123140.1"/>
    </source>
</evidence>
<evidence type="ECO:0000313" key="2">
    <source>
        <dbReference type="Proteomes" id="UP000692954"/>
    </source>
</evidence>
<dbReference type="PANTHER" id="PTHR33706">
    <property type="entry name" value="MORN VARIANT REPEAT PROTEIN"/>
    <property type="match status" value="1"/>
</dbReference>
<dbReference type="AlphaFoldDB" id="A0A8S1R8Q5"/>
<dbReference type="PANTHER" id="PTHR33706:SF1">
    <property type="entry name" value="TPR REPEAT PROTEIN"/>
    <property type="match status" value="1"/>
</dbReference>
<gene>
    <name evidence="1" type="ORF">PSON_ATCC_30995.1.T1430018</name>
</gene>
<name>A0A8S1R8Q5_9CILI</name>
<keyword evidence="2" id="KW-1185">Reference proteome</keyword>
<proteinExistence type="predicted"/>
<dbReference type="Proteomes" id="UP000692954">
    <property type="component" value="Unassembled WGS sequence"/>
</dbReference>
<comment type="caution">
    <text evidence="1">The sequence shown here is derived from an EMBL/GenBank/DDBJ whole genome shotgun (WGS) entry which is preliminary data.</text>
</comment>